<evidence type="ECO:0000313" key="3">
    <source>
        <dbReference type="Proteomes" id="UP000249794"/>
    </source>
</evidence>
<organism evidence="2 3">
    <name type="scientific">Phormidesmis priestleyi</name>
    <dbReference type="NCBI Taxonomy" id="268141"/>
    <lineage>
        <taxon>Bacteria</taxon>
        <taxon>Bacillati</taxon>
        <taxon>Cyanobacteriota</taxon>
        <taxon>Cyanophyceae</taxon>
        <taxon>Leptolyngbyales</taxon>
        <taxon>Leptolyngbyaceae</taxon>
        <taxon>Phormidesmis</taxon>
    </lineage>
</organism>
<dbReference type="EMBL" id="QBMP01000327">
    <property type="protein sequence ID" value="PZO46078.1"/>
    <property type="molecule type" value="Genomic_DNA"/>
</dbReference>
<dbReference type="Gene3D" id="3.40.50.300">
    <property type="entry name" value="P-loop containing nucleotide triphosphate hydrolases"/>
    <property type="match status" value="1"/>
</dbReference>
<evidence type="ECO:0000313" key="2">
    <source>
        <dbReference type="EMBL" id="PZO46078.1"/>
    </source>
</evidence>
<gene>
    <name evidence="2" type="ORF">DCF15_20810</name>
</gene>
<comment type="caution">
    <text evidence="2">The sequence shown here is derived from an EMBL/GenBank/DDBJ whole genome shotgun (WGS) entry which is preliminary data.</text>
</comment>
<dbReference type="AlphaFoldDB" id="A0A2W4YT71"/>
<dbReference type="PANTHER" id="PTHR13696">
    <property type="entry name" value="P-LOOP CONTAINING NUCLEOSIDE TRIPHOSPHATE HYDROLASE"/>
    <property type="match status" value="1"/>
</dbReference>
<dbReference type="Proteomes" id="UP000249794">
    <property type="component" value="Unassembled WGS sequence"/>
</dbReference>
<dbReference type="Pfam" id="PF01656">
    <property type="entry name" value="CbiA"/>
    <property type="match status" value="1"/>
</dbReference>
<dbReference type="PANTHER" id="PTHR13696:SF96">
    <property type="entry name" value="COBQ_COBB_MIND_PARA NUCLEOTIDE BINDING DOMAIN-CONTAINING PROTEIN"/>
    <property type="match status" value="1"/>
</dbReference>
<dbReference type="InterPro" id="IPR002586">
    <property type="entry name" value="CobQ/CobB/MinD/ParA_Nub-bd_dom"/>
</dbReference>
<name>A0A2W4YT71_9CYAN</name>
<proteinExistence type="predicted"/>
<dbReference type="CDD" id="cd02042">
    <property type="entry name" value="ParAB_family"/>
    <property type="match status" value="1"/>
</dbReference>
<dbReference type="SUPFAM" id="SSF52540">
    <property type="entry name" value="P-loop containing nucleoside triphosphate hydrolases"/>
    <property type="match status" value="1"/>
</dbReference>
<evidence type="ECO:0000259" key="1">
    <source>
        <dbReference type="Pfam" id="PF01656"/>
    </source>
</evidence>
<feature type="domain" description="CobQ/CobB/MinD/ParA nucleotide binding" evidence="1">
    <location>
        <begin position="3"/>
        <end position="177"/>
    </location>
</feature>
<dbReference type="InterPro" id="IPR050678">
    <property type="entry name" value="DNA_Partitioning_ATPase"/>
</dbReference>
<accession>A0A2W4YT71</accession>
<reference evidence="3" key="1">
    <citation type="submission" date="2018-04" db="EMBL/GenBank/DDBJ databases">
        <authorList>
            <person name="Cornet L."/>
        </authorList>
    </citation>
    <scope>NUCLEOTIDE SEQUENCE [LARGE SCALE GENOMIC DNA]</scope>
</reference>
<sequence>MIITVASFKGGVGKTTTAIHLAAFLQGQAETLLVDADPNRSALGWASRGDLPFKVMDEWEAGQDVSYNVNPDGNMVIDTQARPIPEDLSALAETCDLLVLPTTPDILALDALVLTVEYLKKIRASHYRILITSIPPKPSRAGEEVKALLRDANLPVFEQGIRRFSAFQKAALQGLPVYSIKDPRAESGWQDYEKVGEEILAIVGARSLTAKTAAPPAIPDFF</sequence>
<protein>
    <submittedName>
        <fullName evidence="2">Chromosome partitioning protein ParA</fullName>
    </submittedName>
</protein>
<reference evidence="2 3" key="2">
    <citation type="submission" date="2018-06" db="EMBL/GenBank/DDBJ databases">
        <title>Metagenomic assembly of (sub)arctic Cyanobacteria and their associated microbiome from non-axenic cultures.</title>
        <authorList>
            <person name="Baurain D."/>
        </authorList>
    </citation>
    <scope>NUCLEOTIDE SEQUENCE [LARGE SCALE GENOMIC DNA]</scope>
    <source>
        <strain evidence="2">ULC027bin1</strain>
    </source>
</reference>
<dbReference type="InterPro" id="IPR027417">
    <property type="entry name" value="P-loop_NTPase"/>
</dbReference>